<evidence type="ECO:0000256" key="7">
    <source>
        <dbReference type="ARBA" id="ARBA00023033"/>
    </source>
</evidence>
<evidence type="ECO:0000256" key="6">
    <source>
        <dbReference type="ARBA" id="ARBA00023004"/>
    </source>
</evidence>
<dbReference type="GO" id="GO:0036199">
    <property type="term" value="F:cholest-4-en-3-one 26-monooxygenase activity"/>
    <property type="evidence" value="ECO:0007669"/>
    <property type="project" value="TreeGrafter"/>
</dbReference>
<evidence type="ECO:0000256" key="8">
    <source>
        <dbReference type="SAM" id="MobiDB-lite"/>
    </source>
</evidence>
<evidence type="ECO:0000256" key="4">
    <source>
        <dbReference type="ARBA" id="ARBA00022723"/>
    </source>
</evidence>
<dbReference type="GO" id="GO:0006707">
    <property type="term" value="P:cholesterol catabolic process"/>
    <property type="evidence" value="ECO:0007669"/>
    <property type="project" value="TreeGrafter"/>
</dbReference>
<dbReference type="AlphaFoldDB" id="K5BDB9"/>
<evidence type="ECO:0000256" key="5">
    <source>
        <dbReference type="ARBA" id="ARBA00023002"/>
    </source>
</evidence>
<sequence>MDDPRHLRLRNIVSRAFTPRVVARTEAAVRDRARRLIRQMIEAHPDGRGELVGDLAGPLPLQVICDMMGIPEDDHQQVFAWTNKASGTPTSPRTTANSSGRQPISAPTR</sequence>
<dbReference type="InterPro" id="IPR036396">
    <property type="entry name" value="Cyt_P450_sf"/>
</dbReference>
<evidence type="ECO:0000256" key="3">
    <source>
        <dbReference type="ARBA" id="ARBA00022617"/>
    </source>
</evidence>
<evidence type="ECO:0000313" key="10">
    <source>
        <dbReference type="Proteomes" id="UP000006265"/>
    </source>
</evidence>
<dbReference type="STRING" id="1122247.GCA_000379865_02892"/>
<keyword evidence="4" id="KW-0479">Metal-binding</keyword>
<feature type="region of interest" description="Disordered" evidence="8">
    <location>
        <begin position="82"/>
        <end position="109"/>
    </location>
</feature>
<dbReference type="GO" id="GO:0008395">
    <property type="term" value="F:steroid hydroxylase activity"/>
    <property type="evidence" value="ECO:0007669"/>
    <property type="project" value="TreeGrafter"/>
</dbReference>
<dbReference type="Proteomes" id="UP000006265">
    <property type="component" value="Unassembled WGS sequence"/>
</dbReference>
<keyword evidence="6" id="KW-0408">Iron</keyword>
<name>K5BDB9_MYCHD</name>
<comment type="cofactor">
    <cofactor evidence="1">
        <name>heme</name>
        <dbReference type="ChEBI" id="CHEBI:30413"/>
    </cofactor>
</comment>
<dbReference type="SUPFAM" id="SSF48264">
    <property type="entry name" value="Cytochrome P450"/>
    <property type="match status" value="1"/>
</dbReference>
<protein>
    <submittedName>
        <fullName evidence="9">Putative cytochrome P450</fullName>
    </submittedName>
</protein>
<keyword evidence="7" id="KW-0503">Monooxygenase</keyword>
<proteinExistence type="inferred from homology"/>
<dbReference type="PATRIC" id="fig|1122247.3.peg.4472"/>
<comment type="similarity">
    <text evidence="2">Belongs to the cytochrome P450 family.</text>
</comment>
<dbReference type="PRINTS" id="PR00359">
    <property type="entry name" value="BP450"/>
</dbReference>
<evidence type="ECO:0000256" key="2">
    <source>
        <dbReference type="ARBA" id="ARBA00010617"/>
    </source>
</evidence>
<evidence type="ECO:0000313" key="9">
    <source>
        <dbReference type="EMBL" id="EKF21371.1"/>
    </source>
</evidence>
<accession>K5BDB9</accession>
<dbReference type="EMBL" id="AMRA01000146">
    <property type="protein sequence ID" value="EKF21371.1"/>
    <property type="molecule type" value="Genomic_DNA"/>
</dbReference>
<dbReference type="GO" id="GO:0005506">
    <property type="term" value="F:iron ion binding"/>
    <property type="evidence" value="ECO:0007669"/>
    <property type="project" value="InterPro"/>
</dbReference>
<keyword evidence="5" id="KW-0560">Oxidoreductase</keyword>
<dbReference type="Gene3D" id="1.10.630.10">
    <property type="entry name" value="Cytochrome P450"/>
    <property type="match status" value="1"/>
</dbReference>
<dbReference type="PANTHER" id="PTHR46696:SF4">
    <property type="entry name" value="BIOTIN BIOSYNTHESIS CYTOCHROME P450"/>
    <property type="match status" value="1"/>
</dbReference>
<comment type="caution">
    <text evidence="9">The sequence shown here is derived from an EMBL/GenBank/DDBJ whole genome shotgun (WGS) entry which is preliminary data.</text>
</comment>
<dbReference type="InterPro" id="IPR002397">
    <property type="entry name" value="Cyt_P450_B"/>
</dbReference>
<dbReference type="GO" id="GO:0020037">
    <property type="term" value="F:heme binding"/>
    <property type="evidence" value="ECO:0007669"/>
    <property type="project" value="InterPro"/>
</dbReference>
<keyword evidence="10" id="KW-1185">Reference proteome</keyword>
<organism evidence="9 10">
    <name type="scientific">Mycolicibacterium hassiacum (strain DSM 44199 / CIP 105218 / JCM 12690 / 3849)</name>
    <name type="common">Mycobacterium hassiacum</name>
    <dbReference type="NCBI Taxonomy" id="1122247"/>
    <lineage>
        <taxon>Bacteria</taxon>
        <taxon>Bacillati</taxon>
        <taxon>Actinomycetota</taxon>
        <taxon>Actinomycetes</taxon>
        <taxon>Mycobacteriales</taxon>
        <taxon>Mycobacteriaceae</taxon>
        <taxon>Mycolicibacterium</taxon>
    </lineage>
</organism>
<keyword evidence="3" id="KW-0349">Heme</keyword>
<gene>
    <name evidence="9" type="ORF">C731_4670</name>
</gene>
<evidence type="ECO:0000256" key="1">
    <source>
        <dbReference type="ARBA" id="ARBA00001971"/>
    </source>
</evidence>
<dbReference type="PANTHER" id="PTHR46696">
    <property type="entry name" value="P450, PUTATIVE (EUROFUNG)-RELATED"/>
    <property type="match status" value="1"/>
</dbReference>
<dbReference type="eggNOG" id="COG2124">
    <property type="taxonomic scope" value="Bacteria"/>
</dbReference>
<reference evidence="9 10" key="1">
    <citation type="journal article" date="2012" name="J. Bacteriol.">
        <title>Genome sequence of Mycobacterium hassiacum DSM 44199, a rare source of heat-stable mycobacterial proteins.</title>
        <authorList>
            <person name="Tiago I."/>
            <person name="Maranha A."/>
            <person name="Mendes V."/>
            <person name="Alarico S."/>
            <person name="Moynihan P.J."/>
            <person name="Clarke A.J."/>
            <person name="Macedo-Ribeiro S."/>
            <person name="Pereira P.J."/>
            <person name="Empadinhas N."/>
        </authorList>
    </citation>
    <scope>NUCLEOTIDE SEQUENCE [LARGE SCALE GENOMIC DNA]</scope>
    <source>
        <strain evidence="10">DSM 44199 / CIP 105218 / JCM 12690 / 3849</strain>
    </source>
</reference>